<dbReference type="GO" id="GO:0004814">
    <property type="term" value="F:arginine-tRNA ligase activity"/>
    <property type="evidence" value="ECO:0007669"/>
    <property type="project" value="UniProtKB-UniRule"/>
</dbReference>
<comment type="caution">
    <text evidence="12">The sequence shown here is derived from an EMBL/GenBank/DDBJ whole genome shotgun (WGS) entry which is preliminary data.</text>
</comment>
<dbReference type="InterPro" id="IPR001278">
    <property type="entry name" value="Arg-tRNA-ligase"/>
</dbReference>
<gene>
    <name evidence="8" type="primary">argS</name>
    <name evidence="12" type="ORF">ENV02_01620</name>
</gene>
<dbReference type="PANTHER" id="PTHR11956">
    <property type="entry name" value="ARGINYL-TRNA SYNTHETASE"/>
    <property type="match status" value="1"/>
</dbReference>
<dbReference type="InterPro" id="IPR014729">
    <property type="entry name" value="Rossmann-like_a/b/a_fold"/>
</dbReference>
<keyword evidence="5 8" id="KW-0648">Protein biosynthesis</keyword>
<dbReference type="AlphaFoldDB" id="A0A7J3QDN9"/>
<dbReference type="HAMAP" id="MF_00123">
    <property type="entry name" value="Arg_tRNA_synth"/>
    <property type="match status" value="1"/>
</dbReference>
<dbReference type="InterPro" id="IPR036695">
    <property type="entry name" value="Arg-tRNA-synth_N_sf"/>
</dbReference>
<dbReference type="Gene3D" id="1.10.730.10">
    <property type="entry name" value="Isoleucyl-tRNA Synthetase, Domain 1"/>
    <property type="match status" value="1"/>
</dbReference>
<dbReference type="GO" id="GO:0005737">
    <property type="term" value="C:cytoplasm"/>
    <property type="evidence" value="ECO:0007669"/>
    <property type="project" value="UniProtKB-SubCell"/>
</dbReference>
<organism evidence="12">
    <name type="scientific">Ignisphaera aggregans</name>
    <dbReference type="NCBI Taxonomy" id="334771"/>
    <lineage>
        <taxon>Archaea</taxon>
        <taxon>Thermoproteota</taxon>
        <taxon>Thermoprotei</taxon>
        <taxon>Desulfurococcales</taxon>
        <taxon>Desulfurococcaceae</taxon>
        <taxon>Ignisphaera</taxon>
    </lineage>
</organism>
<proteinExistence type="inferred from homology"/>
<evidence type="ECO:0000256" key="8">
    <source>
        <dbReference type="HAMAP-Rule" id="MF_00123"/>
    </source>
</evidence>
<dbReference type="SUPFAM" id="SSF47323">
    <property type="entry name" value="Anticodon-binding domain of a subclass of class I aminoacyl-tRNA synthetases"/>
    <property type="match status" value="1"/>
</dbReference>
<comment type="caution">
    <text evidence="8">Lacks conserved residue(s) required for the propagation of feature annotation.</text>
</comment>
<protein>
    <recommendedName>
        <fullName evidence="8">Arginine--tRNA ligase</fullName>
        <ecNumber evidence="8">6.1.1.19</ecNumber>
    </recommendedName>
    <alternativeName>
        <fullName evidence="8">Arginyl-tRNA synthetase</fullName>
        <shortName evidence="8">ArgRS</shortName>
    </alternativeName>
</protein>
<keyword evidence="6 8" id="KW-0030">Aminoacyl-tRNA synthetase</keyword>
<dbReference type="NCBIfam" id="NF002446">
    <property type="entry name" value="PRK01611.3-3"/>
    <property type="match status" value="1"/>
</dbReference>
<reference evidence="12" key="1">
    <citation type="journal article" date="2020" name="mSystems">
        <title>Genome- and Community-Level Interaction Insights into Carbon Utilization and Element Cycling Functions of Hydrothermarchaeota in Hydrothermal Sediment.</title>
        <authorList>
            <person name="Zhou Z."/>
            <person name="Liu Y."/>
            <person name="Xu W."/>
            <person name="Pan J."/>
            <person name="Luo Z.H."/>
            <person name="Li M."/>
        </authorList>
    </citation>
    <scope>NUCLEOTIDE SEQUENCE [LARGE SCALE GENOMIC DNA]</scope>
    <source>
        <strain evidence="12">SpSt-721</strain>
    </source>
</reference>
<comment type="catalytic activity">
    <reaction evidence="7 8">
        <text>tRNA(Arg) + L-arginine + ATP = L-arginyl-tRNA(Arg) + AMP + diphosphate</text>
        <dbReference type="Rhea" id="RHEA:20301"/>
        <dbReference type="Rhea" id="RHEA-COMP:9658"/>
        <dbReference type="Rhea" id="RHEA-COMP:9673"/>
        <dbReference type="ChEBI" id="CHEBI:30616"/>
        <dbReference type="ChEBI" id="CHEBI:32682"/>
        <dbReference type="ChEBI" id="CHEBI:33019"/>
        <dbReference type="ChEBI" id="CHEBI:78442"/>
        <dbReference type="ChEBI" id="CHEBI:78513"/>
        <dbReference type="ChEBI" id="CHEBI:456215"/>
        <dbReference type="EC" id="6.1.1.19"/>
    </reaction>
</comment>
<evidence type="ECO:0000256" key="5">
    <source>
        <dbReference type="ARBA" id="ARBA00022917"/>
    </source>
</evidence>
<evidence type="ECO:0000256" key="10">
    <source>
        <dbReference type="SAM" id="Coils"/>
    </source>
</evidence>
<evidence type="ECO:0000259" key="11">
    <source>
        <dbReference type="SMART" id="SM00836"/>
    </source>
</evidence>
<keyword evidence="3 8" id="KW-0547">Nucleotide-binding</keyword>
<feature type="domain" description="DALR anticodon binding" evidence="11">
    <location>
        <begin position="513"/>
        <end position="638"/>
    </location>
</feature>
<evidence type="ECO:0000313" key="12">
    <source>
        <dbReference type="EMBL" id="HGV66499.1"/>
    </source>
</evidence>
<dbReference type="InterPro" id="IPR009080">
    <property type="entry name" value="tRNAsynth_Ia_anticodon-bd"/>
</dbReference>
<keyword evidence="4 8" id="KW-0067">ATP-binding</keyword>
<dbReference type="Pfam" id="PF05746">
    <property type="entry name" value="DALR_1"/>
    <property type="match status" value="1"/>
</dbReference>
<dbReference type="Gene3D" id="3.30.1360.70">
    <property type="entry name" value="Arginyl tRNA synthetase N-terminal domain"/>
    <property type="match status" value="1"/>
</dbReference>
<dbReference type="Pfam" id="PF00750">
    <property type="entry name" value="tRNA-synt_1d"/>
    <property type="match status" value="2"/>
</dbReference>
<dbReference type="NCBIfam" id="TIGR00456">
    <property type="entry name" value="argS"/>
    <property type="match status" value="1"/>
</dbReference>
<dbReference type="SUPFAM" id="SSF55190">
    <property type="entry name" value="Arginyl-tRNA synthetase (ArgRS), N-terminal 'additional' domain"/>
    <property type="match status" value="1"/>
</dbReference>
<keyword evidence="10" id="KW-0175">Coiled coil</keyword>
<evidence type="ECO:0000256" key="4">
    <source>
        <dbReference type="ARBA" id="ARBA00022840"/>
    </source>
</evidence>
<dbReference type="EMBL" id="DTET01000084">
    <property type="protein sequence ID" value="HGV66499.1"/>
    <property type="molecule type" value="Genomic_DNA"/>
</dbReference>
<dbReference type="SUPFAM" id="SSF52374">
    <property type="entry name" value="Nucleotidylyl transferase"/>
    <property type="match status" value="1"/>
</dbReference>
<dbReference type="PRINTS" id="PR01038">
    <property type="entry name" value="TRNASYNTHARG"/>
</dbReference>
<dbReference type="GO" id="GO:0005524">
    <property type="term" value="F:ATP binding"/>
    <property type="evidence" value="ECO:0007669"/>
    <property type="project" value="UniProtKB-UniRule"/>
</dbReference>
<evidence type="ECO:0000256" key="7">
    <source>
        <dbReference type="ARBA" id="ARBA00049339"/>
    </source>
</evidence>
<keyword evidence="2 8" id="KW-0436">Ligase</keyword>
<dbReference type="Gene3D" id="3.40.50.620">
    <property type="entry name" value="HUPs"/>
    <property type="match status" value="1"/>
</dbReference>
<evidence type="ECO:0000256" key="1">
    <source>
        <dbReference type="ARBA" id="ARBA00005594"/>
    </source>
</evidence>
<sequence>MSVNPLEVVRKCISTEIAKELNLDHNVIKELFTVPREEYGDLTIVLSKTFKDDIQSDKLVEAVKRCSYIEKAKAIGMYINMWFNKPRFTELVFRSIVANETNYGIYKEEKPKRIVVEYVSANPIHPLHIGAARNAAIGNFIANINKAVGNNVQTRFYINDVGRQTAILTLGVKQLKDIEPPKDIKPDHWIGLIYAITSTIIEIISIKRSLEIEKNEEKRKEMQRELDGLLIDATRLREQAPDIFDTILEKLKNMDIEKEISKIIKGYEKGEKEITEIVRKAVALCIEGISKTLQRFKASIDIWDWESDLIWSGEVDEVLKALKNMSSEYKGALAIDFKILLNIESIRDKLRIPKNLEIPPLVILRSDGTTLYTVRDIAYSIKKFREYNADKVINVIASEQTLPQAQLRLALYMLGYHREAENLIHYSYEIVNIEGTKMSSRRGKIITLDSVLEEAKMRSAIELEKKGMKAEDIAEKIGVAALKFYLLSVTPSRPIKFSWDNVLNFERNSAPYLLYTFARTEGVFRKAKELGIELNWIRILSEADTSFAENNVRRWRLVKIISEYPDIFYRCYKELDPSIMAIYILRLADEFNSWYDEEPIVLESNDSLRKSKLLITYSVNQILKGALKIFGIEPLERL</sequence>
<keyword evidence="8" id="KW-0963">Cytoplasm</keyword>
<comment type="subcellular location">
    <subcellularLocation>
        <location evidence="8">Cytoplasm</location>
    </subcellularLocation>
</comment>
<dbReference type="SMART" id="SM00836">
    <property type="entry name" value="DALR_1"/>
    <property type="match status" value="1"/>
</dbReference>
<feature type="coiled-coil region" evidence="10">
    <location>
        <begin position="212"/>
        <end position="239"/>
    </location>
</feature>
<dbReference type="EC" id="6.1.1.19" evidence="8"/>
<evidence type="ECO:0000256" key="9">
    <source>
        <dbReference type="RuleBase" id="RU363038"/>
    </source>
</evidence>
<dbReference type="InterPro" id="IPR035684">
    <property type="entry name" value="ArgRS_core"/>
</dbReference>
<comment type="similarity">
    <text evidence="1 8 9">Belongs to the class-I aminoacyl-tRNA synthetase family.</text>
</comment>
<dbReference type="GO" id="GO:0006420">
    <property type="term" value="P:arginyl-tRNA aminoacylation"/>
    <property type="evidence" value="ECO:0007669"/>
    <property type="project" value="UniProtKB-UniRule"/>
</dbReference>
<evidence type="ECO:0000256" key="6">
    <source>
        <dbReference type="ARBA" id="ARBA00023146"/>
    </source>
</evidence>
<dbReference type="InterPro" id="IPR008909">
    <property type="entry name" value="DALR_anticod-bd"/>
</dbReference>
<accession>A0A7J3QDN9</accession>
<dbReference type="PANTHER" id="PTHR11956:SF5">
    <property type="entry name" value="ARGININE--TRNA LIGASE, CYTOPLASMIC"/>
    <property type="match status" value="1"/>
</dbReference>
<evidence type="ECO:0000256" key="3">
    <source>
        <dbReference type="ARBA" id="ARBA00022741"/>
    </source>
</evidence>
<evidence type="ECO:0000256" key="2">
    <source>
        <dbReference type="ARBA" id="ARBA00022598"/>
    </source>
</evidence>
<name>A0A7J3QDN9_9CREN</name>